<keyword evidence="4" id="KW-1185">Reference proteome</keyword>
<reference evidence="1" key="3">
    <citation type="submission" date="2023-11" db="EMBL/GenBank/DDBJ databases">
        <authorList>
            <person name="Beijen E."/>
            <person name="Ohm R.A."/>
        </authorList>
    </citation>
    <scope>NUCLEOTIDE SEQUENCE</scope>
    <source>
        <strain evidence="1">CBS 150709</strain>
    </source>
</reference>
<protein>
    <submittedName>
        <fullName evidence="2">Uncharacterized protein</fullName>
    </submittedName>
</protein>
<evidence type="ECO:0000313" key="3">
    <source>
        <dbReference type="Proteomes" id="UP000245956"/>
    </source>
</evidence>
<accession>A0A2U3EQL7</accession>
<reference evidence="1 4" key="4">
    <citation type="journal article" date="2024" name="Microbiol. Resour. Announc.">
        <title>Genome annotations for the ascomycete fungi Trichoderma harzianum, Trichoderma aggressivum, and Purpureocillium lilacinum.</title>
        <authorList>
            <person name="Beijen E.P.W."/>
            <person name="Ohm R.A."/>
        </authorList>
    </citation>
    <scope>NUCLEOTIDE SEQUENCE [LARGE SCALE GENOMIC DNA]</scope>
    <source>
        <strain evidence="1 4">CBS 150709</strain>
    </source>
</reference>
<evidence type="ECO:0000313" key="2">
    <source>
        <dbReference type="EMBL" id="PWI76791.1"/>
    </source>
</evidence>
<dbReference type="EMBL" id="JAWRVI010000009">
    <property type="protein sequence ID" value="KAK4092220.1"/>
    <property type="molecule type" value="Genomic_DNA"/>
</dbReference>
<dbReference type="EMBL" id="LCWV01000001">
    <property type="protein sequence ID" value="PWI76791.1"/>
    <property type="molecule type" value="Genomic_DNA"/>
</dbReference>
<dbReference type="AlphaFoldDB" id="A0A2U3EQL7"/>
<organism evidence="2 3">
    <name type="scientific">Purpureocillium lilacinum</name>
    <name type="common">Paecilomyces lilacinus</name>
    <dbReference type="NCBI Taxonomy" id="33203"/>
    <lineage>
        <taxon>Eukaryota</taxon>
        <taxon>Fungi</taxon>
        <taxon>Dikarya</taxon>
        <taxon>Ascomycota</taxon>
        <taxon>Pezizomycotina</taxon>
        <taxon>Sordariomycetes</taxon>
        <taxon>Hypocreomycetidae</taxon>
        <taxon>Hypocreales</taxon>
        <taxon>Ophiocordycipitaceae</taxon>
        <taxon>Purpureocillium</taxon>
    </lineage>
</organism>
<gene>
    <name evidence="2" type="ORF">PCL_03985</name>
    <name evidence="1" type="ORF">Purlil1_3473</name>
</gene>
<reference evidence="2 3" key="2">
    <citation type="journal article" date="2016" name="Front. Microbiol.">
        <title>Genome and transcriptome sequences reveal the specific parasitism of the nematophagous Purpureocillium lilacinum 36-1.</title>
        <authorList>
            <person name="Xie J."/>
            <person name="Li S."/>
            <person name="Mo C."/>
            <person name="Xiao X."/>
            <person name="Peng D."/>
            <person name="Wang G."/>
            <person name="Xiao Y."/>
        </authorList>
    </citation>
    <scope>NUCLEOTIDE SEQUENCE [LARGE SCALE GENOMIC DNA]</scope>
    <source>
        <strain evidence="2 3">36-1</strain>
    </source>
</reference>
<evidence type="ECO:0000313" key="1">
    <source>
        <dbReference type="EMBL" id="KAK4092220.1"/>
    </source>
</evidence>
<dbReference type="Proteomes" id="UP001287286">
    <property type="component" value="Unassembled WGS sequence"/>
</dbReference>
<sequence length="270" mass="29007">MDRAAGPPPGCRAVLRLAPVLELHKALVGWTVAAGLDEYDAMDGPLRTEAQQLSRPDTLEDEPRVLAVQHQVAEPAPPTPRSSARDGSWEYVNCTKLWAHWLVRLRVGHRRWTFGVRGQGGLEEETRWHGGGASAYATSADAEDDDDVMGDHDSFGMAGSLGGGAFWFGTESTYRLTERRSDAKGPDLAHLGHHAGQEQGSVTRPARTLALNLTMGTTTMTQRQTAGSRDKVGWAGLGWSMPSRPGSICSGGRAVSAAPWIPRGATEGME</sequence>
<reference evidence="2" key="1">
    <citation type="submission" date="2015-05" db="EMBL/GenBank/DDBJ databases">
        <authorList>
            <person name="Wang D.B."/>
            <person name="Wang M."/>
        </authorList>
    </citation>
    <scope>NUCLEOTIDE SEQUENCE</scope>
    <source>
        <strain evidence="2">36-1</strain>
    </source>
</reference>
<comment type="caution">
    <text evidence="2">The sequence shown here is derived from an EMBL/GenBank/DDBJ whole genome shotgun (WGS) entry which is preliminary data.</text>
</comment>
<evidence type="ECO:0000313" key="4">
    <source>
        <dbReference type="Proteomes" id="UP001287286"/>
    </source>
</evidence>
<name>A0A2U3EQL7_PURLI</name>
<proteinExistence type="predicted"/>
<dbReference type="Proteomes" id="UP000245956">
    <property type="component" value="Unassembled WGS sequence"/>
</dbReference>